<reference evidence="1" key="2">
    <citation type="journal article" date="2015" name="Fish Shellfish Immunol.">
        <title>Early steps in the European eel (Anguilla anguilla)-Vibrio vulnificus interaction in the gills: Role of the RtxA13 toxin.</title>
        <authorList>
            <person name="Callol A."/>
            <person name="Pajuelo D."/>
            <person name="Ebbesson L."/>
            <person name="Teles M."/>
            <person name="MacKenzie S."/>
            <person name="Amaro C."/>
        </authorList>
    </citation>
    <scope>NUCLEOTIDE SEQUENCE</scope>
</reference>
<evidence type="ECO:0000313" key="1">
    <source>
        <dbReference type="EMBL" id="JAH04584.1"/>
    </source>
</evidence>
<name>A0A0E9PJ79_ANGAN</name>
<dbReference type="EMBL" id="GBXM01103993">
    <property type="protein sequence ID" value="JAH04584.1"/>
    <property type="molecule type" value="Transcribed_RNA"/>
</dbReference>
<sequence>MHGCYASAPSSDAISAITLALNLTLPHTFPPQVPNKCSVVPKTAHPF</sequence>
<reference evidence="1" key="1">
    <citation type="submission" date="2014-11" db="EMBL/GenBank/DDBJ databases">
        <authorList>
            <person name="Amaro Gonzalez C."/>
        </authorList>
    </citation>
    <scope>NUCLEOTIDE SEQUENCE</scope>
</reference>
<accession>A0A0E9PJ79</accession>
<dbReference type="AlphaFoldDB" id="A0A0E9PJ79"/>
<proteinExistence type="predicted"/>
<protein>
    <submittedName>
        <fullName evidence="1">Uncharacterized protein</fullName>
    </submittedName>
</protein>
<organism evidence="1">
    <name type="scientific">Anguilla anguilla</name>
    <name type="common">European freshwater eel</name>
    <name type="synonym">Muraena anguilla</name>
    <dbReference type="NCBI Taxonomy" id="7936"/>
    <lineage>
        <taxon>Eukaryota</taxon>
        <taxon>Metazoa</taxon>
        <taxon>Chordata</taxon>
        <taxon>Craniata</taxon>
        <taxon>Vertebrata</taxon>
        <taxon>Euteleostomi</taxon>
        <taxon>Actinopterygii</taxon>
        <taxon>Neopterygii</taxon>
        <taxon>Teleostei</taxon>
        <taxon>Anguilliformes</taxon>
        <taxon>Anguillidae</taxon>
        <taxon>Anguilla</taxon>
    </lineage>
</organism>